<dbReference type="GeneID" id="106155160"/>
<organism evidence="2 9">
    <name type="scientific">Lingula anatina</name>
    <name type="common">Brachiopod</name>
    <name type="synonym">Lingula unguis</name>
    <dbReference type="NCBI Taxonomy" id="7574"/>
    <lineage>
        <taxon>Eukaryota</taxon>
        <taxon>Metazoa</taxon>
        <taxon>Spiralia</taxon>
        <taxon>Lophotrochozoa</taxon>
        <taxon>Brachiopoda</taxon>
        <taxon>Linguliformea</taxon>
        <taxon>Lingulata</taxon>
        <taxon>Lingulida</taxon>
        <taxon>Linguloidea</taxon>
        <taxon>Lingulidae</taxon>
        <taxon>Lingula</taxon>
    </lineage>
</organism>
<dbReference type="RefSeq" id="XP_013379947.1">
    <property type="nucleotide sequence ID" value="XM_013524493.1"/>
</dbReference>
<dbReference type="GO" id="GO:0005509">
    <property type="term" value="F:calcium ion binding"/>
    <property type="evidence" value="ECO:0007669"/>
    <property type="project" value="InterPro"/>
</dbReference>
<dbReference type="Gene3D" id="1.10.238.10">
    <property type="entry name" value="EF-hand"/>
    <property type="match status" value="1"/>
</dbReference>
<keyword evidence="2" id="KW-1185">Reference proteome</keyword>
<dbReference type="Pfam" id="PF13202">
    <property type="entry name" value="EF-hand_5"/>
    <property type="match status" value="1"/>
</dbReference>
<evidence type="ECO:0000313" key="3">
    <source>
        <dbReference type="RefSeq" id="XP_013379944.1"/>
    </source>
</evidence>
<dbReference type="KEGG" id="lak:106155160"/>
<dbReference type="RefSeq" id="XP_013385296.1">
    <property type="nucleotide sequence ID" value="XM_013529842.1"/>
</dbReference>
<evidence type="ECO:0000313" key="4">
    <source>
        <dbReference type="RefSeq" id="XP_013379945.1"/>
    </source>
</evidence>
<gene>
    <name evidence="7 8 9" type="primary">LOC106155160</name>
    <name evidence="3 4 5 6" type="synonym">LOC106151303</name>
</gene>
<dbReference type="RefSeq" id="XP_013385295.1">
    <property type="nucleotide sequence ID" value="XM_013529841.1"/>
</dbReference>
<sequence>MADTAQRQVEFSDIWLKKMKTVFHRFSVNKDGKLNRDAGKTASARYISSNGLKGDQARRIREKWQTILMMLTTRFTAISEEQFINSLKEQINTDAFRAVLKDVCTNNFDLINVNQRGNITKEEMASWCKFLGQDDVDSFFEALDTKKDGVITADEWQQAWNEFYFSEDESSLYNKLFGPLAE</sequence>
<dbReference type="RefSeq" id="XP_013379944.1">
    <property type="nucleotide sequence ID" value="XM_013524490.1"/>
</dbReference>
<dbReference type="SUPFAM" id="SSF47473">
    <property type="entry name" value="EF-hand"/>
    <property type="match status" value="1"/>
</dbReference>
<evidence type="ECO:0000313" key="5">
    <source>
        <dbReference type="RefSeq" id="XP_013379946.1"/>
    </source>
</evidence>
<evidence type="ECO:0000313" key="8">
    <source>
        <dbReference type="RefSeq" id="XP_013385296.1"/>
    </source>
</evidence>
<dbReference type="OrthoDB" id="26525at2759"/>
<evidence type="ECO:0000313" key="6">
    <source>
        <dbReference type="RefSeq" id="XP_013379947.1"/>
    </source>
</evidence>
<evidence type="ECO:0000313" key="9">
    <source>
        <dbReference type="RefSeq" id="XP_013385298.1"/>
    </source>
</evidence>
<dbReference type="RefSeq" id="XP_013385298.1">
    <property type="nucleotide sequence ID" value="XM_013529844.2"/>
</dbReference>
<name>A0A1S3HGU0_LINAN</name>
<proteinExistence type="predicted"/>
<dbReference type="GeneID" id="106151303"/>
<evidence type="ECO:0000313" key="2">
    <source>
        <dbReference type="Proteomes" id="UP000085678"/>
    </source>
</evidence>
<dbReference type="InterPro" id="IPR002048">
    <property type="entry name" value="EF_hand_dom"/>
</dbReference>
<dbReference type="InterPro" id="IPR011992">
    <property type="entry name" value="EF-hand-dom_pair"/>
</dbReference>
<dbReference type="RefSeq" id="XP_013379946.1">
    <property type="nucleotide sequence ID" value="XM_013524492.1"/>
</dbReference>
<dbReference type="KEGG" id="lak:106151303"/>
<accession>A0A1S3HGU0</accession>
<dbReference type="RefSeq" id="XP_013379945.1">
    <property type="nucleotide sequence ID" value="XM_013524491.1"/>
</dbReference>
<protein>
    <submittedName>
        <fullName evidence="3 4">Sarcoplasmic calcium-binding protein</fullName>
    </submittedName>
</protein>
<dbReference type="AlphaFoldDB" id="A0A1S3HGU0"/>
<dbReference type="Proteomes" id="UP000085678">
    <property type="component" value="Unplaced"/>
</dbReference>
<dbReference type="PROSITE" id="PS50222">
    <property type="entry name" value="EF_HAND_2"/>
    <property type="match status" value="1"/>
</dbReference>
<reference evidence="3 4" key="1">
    <citation type="submission" date="2025-04" db="UniProtKB">
        <authorList>
            <consortium name="RefSeq"/>
        </authorList>
    </citation>
    <scope>IDENTIFICATION</scope>
    <source>
        <tissue evidence="3 4">Gonads</tissue>
    </source>
</reference>
<evidence type="ECO:0000313" key="7">
    <source>
        <dbReference type="RefSeq" id="XP_013385295.1"/>
    </source>
</evidence>
<evidence type="ECO:0000259" key="1">
    <source>
        <dbReference type="PROSITE" id="PS50222"/>
    </source>
</evidence>
<feature type="domain" description="EF-hand" evidence="1">
    <location>
        <begin position="131"/>
        <end position="166"/>
    </location>
</feature>